<organism evidence="1 2">
    <name type="scientific">Shewanella hanedai</name>
    <name type="common">Alteromonas hanedai</name>
    <dbReference type="NCBI Taxonomy" id="25"/>
    <lineage>
        <taxon>Bacteria</taxon>
        <taxon>Pseudomonadati</taxon>
        <taxon>Pseudomonadota</taxon>
        <taxon>Gammaproteobacteria</taxon>
        <taxon>Alteromonadales</taxon>
        <taxon>Shewanellaceae</taxon>
        <taxon>Shewanella</taxon>
    </lineage>
</organism>
<proteinExistence type="predicted"/>
<dbReference type="Gene3D" id="2.130.10.10">
    <property type="entry name" value="YVTN repeat-like/Quinoprotein amine dehydrogenase"/>
    <property type="match status" value="3"/>
</dbReference>
<dbReference type="PANTHER" id="PTHR40274">
    <property type="entry name" value="VIRGINIAMYCIN B LYASE"/>
    <property type="match status" value="1"/>
</dbReference>
<dbReference type="EMBL" id="VKGK01000014">
    <property type="protein sequence ID" value="TRY14010.1"/>
    <property type="molecule type" value="Genomic_DNA"/>
</dbReference>
<dbReference type="OrthoDB" id="9812926at2"/>
<accession>A0A553JNL1</accession>
<dbReference type="Pfam" id="PF24684">
    <property type="entry name" value="Vgb_lyase"/>
    <property type="match status" value="2"/>
</dbReference>
<dbReference type="PANTHER" id="PTHR40274:SF3">
    <property type="entry name" value="VIRGINIAMYCIN B LYASE"/>
    <property type="match status" value="1"/>
</dbReference>
<evidence type="ECO:0000313" key="1">
    <source>
        <dbReference type="EMBL" id="TRY14010.1"/>
    </source>
</evidence>
<gene>
    <name evidence="1" type="ORF">FN961_12870</name>
</gene>
<dbReference type="AlphaFoldDB" id="A0A553JNL1"/>
<keyword evidence="2" id="KW-1185">Reference proteome</keyword>
<dbReference type="InterPro" id="IPR051344">
    <property type="entry name" value="Vgb"/>
</dbReference>
<protein>
    <submittedName>
        <fullName evidence="1">Uncharacterized protein</fullName>
    </submittedName>
</protein>
<dbReference type="SUPFAM" id="SSF63829">
    <property type="entry name" value="Calcium-dependent phosphotriesterase"/>
    <property type="match status" value="2"/>
</dbReference>
<dbReference type="Proteomes" id="UP000318126">
    <property type="component" value="Unassembled WGS sequence"/>
</dbReference>
<dbReference type="InterPro" id="IPR015943">
    <property type="entry name" value="WD40/YVTN_repeat-like_dom_sf"/>
</dbReference>
<dbReference type="SUPFAM" id="SSF101898">
    <property type="entry name" value="NHL repeat"/>
    <property type="match status" value="1"/>
</dbReference>
<dbReference type="RefSeq" id="WP_144040581.1">
    <property type="nucleotide sequence ID" value="NZ_BMPL01000014.1"/>
</dbReference>
<name>A0A553JNL1_SHEHA</name>
<evidence type="ECO:0000313" key="2">
    <source>
        <dbReference type="Proteomes" id="UP000318126"/>
    </source>
</evidence>
<sequence>MEINEKWKWHADVIKAGFILMLGVNACYLNAAEFKEPTSVTQSSVMMHQMKTTKGVDFTVAQYDVPTKNAVPHILAIDKDDYIWFSESGGRFAKNFIDVPAISKVGRLDGNGRISEWKLEGKETSPMGIVFDSKGDLWITERLANRITKMGRNGEVVSYNIPTPNAWPTGIAIDSKDNIWFTETKGDKIGVIYADSGKMAEFPLPATKTMSTGIAVDHDDNVWVAERDVNIIGKFNPSTEKFDQFVLPTPDARPCNVVVDKDGVVWFSERNGGKIGKILPNGAIQEYTLEDRHAGPFIMAADDRGDIWFTQLFANRIGRFEPSTGTFDHYPIPSENSHPAAVMLDSKGNVWFTEQSTNKVSVIIRTDLAYIGGGDLASGGTDVDKHNDKFSYKSFEVPTEQSTPGIIGVDKQNTVWFTEMGGGFVGPGFPPGPPGSAIGYVKDGKIGELPTPTPESGPTSMGFDPKNNDVWVTLRAANKIARIRDFKITEYDIPVEDSLPVGITVDYNHNVWVALSDAGLLARMTPEGKWKTLALPEGDEAPRTVLVTKNNELWFAEKLGNHIGWVDQKKWQAHRWEIPTKGAWPLSLEEDDKGNLWFAQMRADRLGYIDTKTKEISEYKLPSNTAPFKLVFDQPNDALWVSTVFGNSVMRFDLTKKQVIRNYPVPDKNVWVGGLDWDKDKCFWITEQFGNKVDRLCIEGVSLVNN</sequence>
<reference evidence="2" key="1">
    <citation type="submission" date="2019-07" db="EMBL/GenBank/DDBJ databases">
        <title>Shewanella sp. YLB-08 draft genomic sequence.</title>
        <authorList>
            <person name="Yu L."/>
        </authorList>
    </citation>
    <scope>NUCLEOTIDE SEQUENCE [LARGE SCALE GENOMIC DNA]</scope>
    <source>
        <strain evidence="2">JCM 20706</strain>
    </source>
</reference>
<comment type="caution">
    <text evidence="1">The sequence shown here is derived from an EMBL/GenBank/DDBJ whole genome shotgun (WGS) entry which is preliminary data.</text>
</comment>